<accession>A0ACB9R6Q1</accession>
<comment type="caution">
    <text evidence="1">The sequence shown here is derived from an EMBL/GenBank/DDBJ whole genome shotgun (WGS) entry which is preliminary data.</text>
</comment>
<name>A0ACB9R6Q1_9MYRT</name>
<dbReference type="Proteomes" id="UP001057402">
    <property type="component" value="Chromosome 4"/>
</dbReference>
<protein>
    <submittedName>
        <fullName evidence="1">Uncharacterized protein</fullName>
    </submittedName>
</protein>
<evidence type="ECO:0000313" key="2">
    <source>
        <dbReference type="Proteomes" id="UP001057402"/>
    </source>
</evidence>
<proteinExistence type="predicted"/>
<sequence>MEPSTKRPSPTHAFRHVTESLFKDHVFAAHALVGASSAALAVSLTYPLDTIKTVVQVGSTCSSKPLSTVQVVERIKSMSGSIGGLYSGLGWLTLGRTIGLGARFGVYEILNAFYWDGWRDNYVYVSEALMAGVVVGAAESLVAFPFELLKVRSQVTSASRCPLLEQSLEGQDYPWMISGSGRPPSVCDVKRPSDIISLEGLRFFSSWQFMHEALLDWTAVGMNPIPRFSSNEEVGPLSPIVVSLSAGLSGVIAAAGSHCFDTANSRSLSTVLPKYVSMERRLLKWNAPGNKFERITGIHPSDSNILFRGIWVRMARSGISSFLIVGAYFFSIGLLTSS</sequence>
<dbReference type="EMBL" id="CM042883">
    <property type="protein sequence ID" value="KAI4373339.1"/>
    <property type="molecule type" value="Genomic_DNA"/>
</dbReference>
<keyword evidence="2" id="KW-1185">Reference proteome</keyword>
<gene>
    <name evidence="1" type="ORF">MLD38_011472</name>
</gene>
<organism evidence="1 2">
    <name type="scientific">Melastoma candidum</name>
    <dbReference type="NCBI Taxonomy" id="119954"/>
    <lineage>
        <taxon>Eukaryota</taxon>
        <taxon>Viridiplantae</taxon>
        <taxon>Streptophyta</taxon>
        <taxon>Embryophyta</taxon>
        <taxon>Tracheophyta</taxon>
        <taxon>Spermatophyta</taxon>
        <taxon>Magnoliopsida</taxon>
        <taxon>eudicotyledons</taxon>
        <taxon>Gunneridae</taxon>
        <taxon>Pentapetalae</taxon>
        <taxon>rosids</taxon>
        <taxon>malvids</taxon>
        <taxon>Myrtales</taxon>
        <taxon>Melastomataceae</taxon>
        <taxon>Melastomatoideae</taxon>
        <taxon>Melastomateae</taxon>
        <taxon>Melastoma</taxon>
    </lineage>
</organism>
<reference evidence="2" key="1">
    <citation type="journal article" date="2023" name="Front. Plant Sci.">
        <title>Chromosomal-level genome assembly of Melastoma candidum provides insights into trichome evolution.</title>
        <authorList>
            <person name="Zhong Y."/>
            <person name="Wu W."/>
            <person name="Sun C."/>
            <person name="Zou P."/>
            <person name="Liu Y."/>
            <person name="Dai S."/>
            <person name="Zhou R."/>
        </authorList>
    </citation>
    <scope>NUCLEOTIDE SEQUENCE [LARGE SCALE GENOMIC DNA]</scope>
</reference>
<evidence type="ECO:0000313" key="1">
    <source>
        <dbReference type="EMBL" id="KAI4373339.1"/>
    </source>
</evidence>